<reference evidence="1" key="1">
    <citation type="submission" date="2020-11" db="EMBL/GenBank/DDBJ databases">
        <authorList>
            <person name="Tran Van P."/>
        </authorList>
    </citation>
    <scope>NUCLEOTIDE SEQUENCE</scope>
</reference>
<name>A0A7R9KZ22_9ACAR</name>
<dbReference type="OrthoDB" id="6510385at2759"/>
<gene>
    <name evidence="1" type="ORF">OSB1V03_LOCUS11295</name>
</gene>
<sequence>MVDDWGTDETESEAVVTDEINVCADLISKLDVQTSVPLLLGIQLYSAIGRFRRQTELNESDSILFMNPITTDSINSSNKSSNISWDEINETFDRYLTEEEVQNKWNSMETNLKSGVRTLLRSIFPKIVSMSSDAKVSGNCSAGILKWIVSLRHLKSWAVKNNEINMK</sequence>
<dbReference type="AlphaFoldDB" id="A0A7R9KZ22"/>
<dbReference type="EMBL" id="OC863263">
    <property type="protein sequence ID" value="CAD7630884.1"/>
    <property type="molecule type" value="Genomic_DNA"/>
</dbReference>
<evidence type="ECO:0000313" key="2">
    <source>
        <dbReference type="Proteomes" id="UP000759131"/>
    </source>
</evidence>
<organism evidence="1">
    <name type="scientific">Medioppia subpectinata</name>
    <dbReference type="NCBI Taxonomy" id="1979941"/>
    <lineage>
        <taxon>Eukaryota</taxon>
        <taxon>Metazoa</taxon>
        <taxon>Ecdysozoa</taxon>
        <taxon>Arthropoda</taxon>
        <taxon>Chelicerata</taxon>
        <taxon>Arachnida</taxon>
        <taxon>Acari</taxon>
        <taxon>Acariformes</taxon>
        <taxon>Sarcoptiformes</taxon>
        <taxon>Oribatida</taxon>
        <taxon>Brachypylina</taxon>
        <taxon>Oppioidea</taxon>
        <taxon>Oppiidae</taxon>
        <taxon>Medioppia</taxon>
    </lineage>
</organism>
<protein>
    <submittedName>
        <fullName evidence="1">Uncharacterized protein</fullName>
    </submittedName>
</protein>
<dbReference type="Proteomes" id="UP000759131">
    <property type="component" value="Unassembled WGS sequence"/>
</dbReference>
<accession>A0A7R9KZ22</accession>
<proteinExistence type="predicted"/>
<keyword evidence="2" id="KW-1185">Reference proteome</keyword>
<dbReference type="EMBL" id="CAJPIZ010008688">
    <property type="protein sequence ID" value="CAG2111314.1"/>
    <property type="molecule type" value="Genomic_DNA"/>
</dbReference>
<evidence type="ECO:0000313" key="1">
    <source>
        <dbReference type="EMBL" id="CAD7630884.1"/>
    </source>
</evidence>